<organism evidence="2 3">
    <name type="scientific">Streptomyces dengpaensis</name>
    <dbReference type="NCBI Taxonomy" id="2049881"/>
    <lineage>
        <taxon>Bacteria</taxon>
        <taxon>Bacillati</taxon>
        <taxon>Actinomycetota</taxon>
        <taxon>Actinomycetes</taxon>
        <taxon>Kitasatosporales</taxon>
        <taxon>Streptomycetaceae</taxon>
        <taxon>Streptomyces</taxon>
    </lineage>
</organism>
<dbReference type="Proteomes" id="UP000238413">
    <property type="component" value="Chromosome"/>
</dbReference>
<proteinExistence type="predicted"/>
<evidence type="ECO:0000313" key="3">
    <source>
        <dbReference type="Proteomes" id="UP000238413"/>
    </source>
</evidence>
<accession>A0ABM6T0X0</accession>
<evidence type="ECO:0000256" key="1">
    <source>
        <dbReference type="SAM" id="Phobius"/>
    </source>
</evidence>
<name>A0ABM6T0X0_9ACTN</name>
<keyword evidence="1" id="KW-0472">Membrane</keyword>
<dbReference type="RefSeq" id="WP_099506467.1">
    <property type="nucleotide sequence ID" value="NZ_CP026652.1"/>
</dbReference>
<dbReference type="EMBL" id="CP026652">
    <property type="protein sequence ID" value="AVH60634.1"/>
    <property type="molecule type" value="Genomic_DNA"/>
</dbReference>
<gene>
    <name evidence="2" type="ORF">C4B68_38195</name>
</gene>
<sequence>MDASYEAARGLTDLEGFLYWEAHRRSAHRRATEFAARVTGLSEAQKAEIEWWYVEEQIQVCRKLTEHITDHFTAVEEHHAKRYAQLRRGAYFATLVINMVVLGLSSGVILGTVR</sequence>
<feature type="transmembrane region" description="Helical" evidence="1">
    <location>
        <begin position="90"/>
        <end position="113"/>
    </location>
</feature>
<evidence type="ECO:0008006" key="4">
    <source>
        <dbReference type="Google" id="ProtNLM"/>
    </source>
</evidence>
<keyword evidence="1" id="KW-0812">Transmembrane</keyword>
<reference evidence="2 3" key="1">
    <citation type="submission" date="2018-02" db="EMBL/GenBank/DDBJ databases">
        <title>Complete genome sequence of Streptomyces dengpaensis, the producer of angucyclines.</title>
        <authorList>
            <person name="Yumei L."/>
        </authorList>
    </citation>
    <scope>NUCLEOTIDE SEQUENCE [LARGE SCALE GENOMIC DNA]</scope>
    <source>
        <strain evidence="2 3">XZHG99</strain>
    </source>
</reference>
<evidence type="ECO:0000313" key="2">
    <source>
        <dbReference type="EMBL" id="AVH60634.1"/>
    </source>
</evidence>
<keyword evidence="1" id="KW-1133">Transmembrane helix</keyword>
<keyword evidence="3" id="KW-1185">Reference proteome</keyword>
<protein>
    <recommendedName>
        <fullName evidence="4">Transmembrane protein</fullName>
    </recommendedName>
</protein>